<sequence>MKIDHIKQVFTLDEKTLEVRKLDEKMAISIEDQEQGMKWEYDNTMNFKGAPTSPITVPEDVKKQAKSLKI</sequence>
<feature type="region of interest" description="Disordered" evidence="1">
    <location>
        <begin position="50"/>
        <end position="70"/>
    </location>
</feature>
<dbReference type="Proteomes" id="UP001238450">
    <property type="component" value="Unassembled WGS sequence"/>
</dbReference>
<dbReference type="AlphaFoldDB" id="A0AAJ1TN37"/>
<comment type="caution">
    <text evidence="2">The sequence shown here is derived from an EMBL/GenBank/DDBJ whole genome shotgun (WGS) entry which is preliminary data.</text>
</comment>
<organism evidence="2 3">
    <name type="scientific">Croceifilum oryzae</name>
    <dbReference type="NCBI Taxonomy" id="1553429"/>
    <lineage>
        <taxon>Bacteria</taxon>
        <taxon>Bacillati</taxon>
        <taxon>Bacillota</taxon>
        <taxon>Bacilli</taxon>
        <taxon>Bacillales</taxon>
        <taxon>Thermoactinomycetaceae</taxon>
        <taxon>Croceifilum</taxon>
    </lineage>
</organism>
<keyword evidence="3" id="KW-1185">Reference proteome</keyword>
<accession>A0AAJ1TN37</accession>
<proteinExistence type="predicted"/>
<evidence type="ECO:0000313" key="3">
    <source>
        <dbReference type="Proteomes" id="UP001238450"/>
    </source>
</evidence>
<evidence type="ECO:0000313" key="2">
    <source>
        <dbReference type="EMBL" id="MDQ0417586.1"/>
    </source>
</evidence>
<dbReference type="RefSeq" id="WP_307252729.1">
    <property type="nucleotide sequence ID" value="NZ_JAUSUV010000007.1"/>
</dbReference>
<protein>
    <submittedName>
        <fullName evidence="2">Uncharacterized protein</fullName>
    </submittedName>
</protein>
<evidence type="ECO:0000256" key="1">
    <source>
        <dbReference type="SAM" id="MobiDB-lite"/>
    </source>
</evidence>
<reference evidence="2 3" key="1">
    <citation type="submission" date="2023-07" db="EMBL/GenBank/DDBJ databases">
        <title>Genomic Encyclopedia of Type Strains, Phase IV (KMG-IV): sequencing the most valuable type-strain genomes for metagenomic binning, comparative biology and taxonomic classification.</title>
        <authorList>
            <person name="Goeker M."/>
        </authorList>
    </citation>
    <scope>NUCLEOTIDE SEQUENCE [LARGE SCALE GENOMIC DNA]</scope>
    <source>
        <strain evidence="2 3">DSM 46876</strain>
    </source>
</reference>
<gene>
    <name evidence="2" type="ORF">J2Z48_001759</name>
</gene>
<dbReference type="EMBL" id="JAUSUV010000007">
    <property type="protein sequence ID" value="MDQ0417586.1"/>
    <property type="molecule type" value="Genomic_DNA"/>
</dbReference>
<name>A0AAJ1TN37_9BACL</name>